<comment type="similarity">
    <text evidence="1">Belongs to the PPR family. P subfamily.</text>
</comment>
<evidence type="ECO:0000256" key="2">
    <source>
        <dbReference type="ARBA" id="ARBA00022737"/>
    </source>
</evidence>
<feature type="repeat" description="PPR" evidence="3">
    <location>
        <begin position="407"/>
        <end position="441"/>
    </location>
</feature>
<organism evidence="6">
    <name type="scientific">Nymphaea colorata</name>
    <name type="common">pocket water lily</name>
    <dbReference type="NCBI Taxonomy" id="210225"/>
    <lineage>
        <taxon>Eukaryota</taxon>
        <taxon>Viridiplantae</taxon>
        <taxon>Streptophyta</taxon>
        <taxon>Embryophyta</taxon>
        <taxon>Tracheophyta</taxon>
        <taxon>Spermatophyta</taxon>
        <taxon>Magnoliopsida</taxon>
        <taxon>Nymphaeales</taxon>
        <taxon>Nymphaeaceae</taxon>
        <taxon>Nymphaea</taxon>
    </lineage>
</organism>
<dbReference type="PROSITE" id="PS51375">
    <property type="entry name" value="PPR"/>
    <property type="match status" value="8"/>
</dbReference>
<dbReference type="EMBL" id="LR721774">
    <property type="protein sequence ID" value="VVV34981.1"/>
    <property type="molecule type" value="Genomic_DNA"/>
</dbReference>
<feature type="region of interest" description="Disordered" evidence="4">
    <location>
        <begin position="64"/>
        <end position="95"/>
    </location>
</feature>
<protein>
    <recommendedName>
        <fullName evidence="5">Smr domain-containing protein</fullName>
    </recommendedName>
</protein>
<dbReference type="Pfam" id="PF13041">
    <property type="entry name" value="PPR_2"/>
    <property type="match status" value="3"/>
</dbReference>
<feature type="repeat" description="PPR" evidence="3">
    <location>
        <begin position="652"/>
        <end position="686"/>
    </location>
</feature>
<proteinExistence type="inferred from homology"/>
<dbReference type="PROSITE" id="PS50828">
    <property type="entry name" value="SMR"/>
    <property type="match status" value="1"/>
</dbReference>
<feature type="repeat" description="PPR" evidence="3">
    <location>
        <begin position="477"/>
        <end position="511"/>
    </location>
</feature>
<dbReference type="SUPFAM" id="SSF160443">
    <property type="entry name" value="SMR domain-like"/>
    <property type="match status" value="1"/>
</dbReference>
<feature type="compositionally biased region" description="Basic and acidic residues" evidence="4">
    <location>
        <begin position="290"/>
        <end position="302"/>
    </location>
</feature>
<dbReference type="Pfam" id="PF12854">
    <property type="entry name" value="PPR_1"/>
    <property type="match status" value="1"/>
</dbReference>
<dbReference type="OrthoDB" id="185373at2759"/>
<dbReference type="InterPro" id="IPR002625">
    <property type="entry name" value="Smr_dom"/>
</dbReference>
<evidence type="ECO:0000256" key="3">
    <source>
        <dbReference type="PROSITE-ProRule" id="PRU00708"/>
    </source>
</evidence>
<dbReference type="NCBIfam" id="TIGR00756">
    <property type="entry name" value="PPR"/>
    <property type="match status" value="8"/>
</dbReference>
<evidence type="ECO:0000259" key="5">
    <source>
        <dbReference type="PROSITE" id="PS50828"/>
    </source>
</evidence>
<feature type="repeat" description="PPR" evidence="3">
    <location>
        <begin position="547"/>
        <end position="581"/>
    </location>
</feature>
<reference evidence="6" key="1">
    <citation type="submission" date="2019-09" db="EMBL/GenBank/DDBJ databases">
        <authorList>
            <person name="Zhang L."/>
        </authorList>
    </citation>
    <scope>NUCLEOTIDE SEQUENCE</scope>
</reference>
<feature type="domain" description="Smr" evidence="5">
    <location>
        <begin position="804"/>
        <end position="888"/>
    </location>
</feature>
<name>A0A5K0V2G2_9MAGN</name>
<evidence type="ECO:0000313" key="6">
    <source>
        <dbReference type="EMBL" id="VVV34981.1"/>
    </source>
</evidence>
<evidence type="ECO:0000256" key="4">
    <source>
        <dbReference type="SAM" id="MobiDB-lite"/>
    </source>
</evidence>
<feature type="region of interest" description="Disordered" evidence="4">
    <location>
        <begin position="274"/>
        <end position="304"/>
    </location>
</feature>
<feature type="repeat" description="PPR" evidence="3">
    <location>
        <begin position="442"/>
        <end position="476"/>
    </location>
</feature>
<feature type="repeat" description="PPR" evidence="3">
    <location>
        <begin position="512"/>
        <end position="546"/>
    </location>
</feature>
<dbReference type="PANTHER" id="PTHR47447:SF17">
    <property type="entry name" value="OS12G0638900 PROTEIN"/>
    <property type="match status" value="1"/>
</dbReference>
<dbReference type="Gramene" id="NC1G0193270.1">
    <property type="protein sequence ID" value="NC1G0193270.1:cds"/>
    <property type="gene ID" value="NC1G0193270"/>
</dbReference>
<keyword evidence="2" id="KW-0677">Repeat</keyword>
<dbReference type="PANTHER" id="PTHR47447">
    <property type="entry name" value="OS03G0856100 PROTEIN"/>
    <property type="match status" value="1"/>
</dbReference>
<gene>
    <name evidence="6" type="ORF">NYM_LOCUS3285</name>
</gene>
<dbReference type="InterPro" id="IPR011990">
    <property type="entry name" value="TPR-like_helical_dom_sf"/>
</dbReference>
<dbReference type="InterPro" id="IPR002885">
    <property type="entry name" value="PPR_rpt"/>
</dbReference>
<dbReference type="Gene3D" id="1.25.40.10">
    <property type="entry name" value="Tetratricopeptide repeat domain"/>
    <property type="match status" value="2"/>
</dbReference>
<dbReference type="SUPFAM" id="SSF81901">
    <property type="entry name" value="HCP-like"/>
    <property type="match status" value="1"/>
</dbReference>
<feature type="region of interest" description="Disordered" evidence="4">
    <location>
        <begin position="168"/>
        <end position="243"/>
    </location>
</feature>
<accession>A0A5K0V2G2</accession>
<dbReference type="SMART" id="SM00463">
    <property type="entry name" value="SMR"/>
    <property type="match status" value="1"/>
</dbReference>
<sequence length="905" mass="100175">MMLRPKQVVPICKCARSFILAGSRSNNQDGSASSCSDEEKCTSEKHSKKSHAYFSRDFSTLISSTKGASPTRPRVVSGNGTAKRDAHPAPLPHVDLVSGSELDKSLVSHGKAQDYGQDESHSQTLFTEQIIKAGVATVGFISDIVQYFPTSNINALNVIPQNFMVDPGKSSGKLSKSKTTKITNPTQGHDKSSIDKGPKTTVYAHHDCSQPAKPHSRKGAQNLEANSAKAHSEIPGPSSSYPQYLEANSAKAHSEIPGPSSSCPQYERKCIPQGSKSYLDRRQGNPKFFSGKEKIPQKRETGKLQGTASVDNFCRNPLASKSTSMGPASWARQGSFPNDAAKGAEGTVYNTLRHLKWWGRAAESSLRNLNCNMNAYQANQLLKLLKNHSVALGFFYWLKRQPGYKHDSHCYTTMIGILGNAQQFAMITRLLDEMVRDGCQPNVVTYNRLIHSYGRASLLPEAVNLFYKMQKAGCEPDRVTYCTLIDIHAKSGLFDVAMDMYHRMLEVGLTPDTFTYGVIINCLGKAGHLAPAYRLFCEMVASGCVPNIITYNIMITLHAKARNFSTALKLYQDMQNAGFHPDNVTYNIIMEVLGHCGHLDQAEAVFEQMKRQNLVPDEPVYGLLIDLWGKAGNILKAQRWYQSMLDAGLKPNVPTCNSLLSAFLRLHLFADAYKVLQSMMSLGLNPSSQTYTLLLSCCTADTSSREVMFSCHELMSVTGHPAHSFLSTMPSAGPDGQNVRDHATKFLDLMHKEDRESKRGLVDAVIDFLHKFDLKEEAGSVWDVASLNVYPHAVTEKQQSYWLINLHFMSNGTAVVAVSRTLAWFRKQMLASGGLSPDRIDIVTGWGRRSRVTGTSLVRQSVYDLLQIFGFPFVTENGNCGCFVGYGEPLNNWLHNSYVERMHLI</sequence>
<dbReference type="AlphaFoldDB" id="A0A5K0V2G2"/>
<evidence type="ECO:0000256" key="1">
    <source>
        <dbReference type="ARBA" id="ARBA00007626"/>
    </source>
</evidence>
<feature type="repeat" description="PPR" evidence="3">
    <location>
        <begin position="617"/>
        <end position="651"/>
    </location>
</feature>
<dbReference type="Pfam" id="PF01535">
    <property type="entry name" value="PPR"/>
    <property type="match status" value="2"/>
</dbReference>
<feature type="compositionally biased region" description="Basic and acidic residues" evidence="4">
    <location>
        <begin position="188"/>
        <end position="208"/>
    </location>
</feature>
<dbReference type="InterPro" id="IPR036063">
    <property type="entry name" value="Smr_dom_sf"/>
</dbReference>
<feature type="repeat" description="PPR" evidence="3">
    <location>
        <begin position="582"/>
        <end position="616"/>
    </location>
</feature>